<keyword evidence="5" id="KW-1185">Reference proteome</keyword>
<dbReference type="InterPro" id="IPR036291">
    <property type="entry name" value="NAD(P)-bd_dom_sf"/>
</dbReference>
<dbReference type="PROSITE" id="PS00061">
    <property type="entry name" value="ADH_SHORT"/>
    <property type="match status" value="1"/>
</dbReference>
<dbReference type="InterPro" id="IPR002347">
    <property type="entry name" value="SDR_fam"/>
</dbReference>
<evidence type="ECO:0000259" key="3">
    <source>
        <dbReference type="SMART" id="SM00822"/>
    </source>
</evidence>
<dbReference type="Gene3D" id="3.40.50.720">
    <property type="entry name" value="NAD(P)-binding Rossmann-like Domain"/>
    <property type="match status" value="1"/>
</dbReference>
<dbReference type="InterPro" id="IPR020904">
    <property type="entry name" value="Sc_DH/Rdtase_CS"/>
</dbReference>
<proteinExistence type="inferred from homology"/>
<evidence type="ECO:0000256" key="2">
    <source>
        <dbReference type="ARBA" id="ARBA00023002"/>
    </source>
</evidence>
<protein>
    <submittedName>
        <fullName evidence="4">3-oxoacyl-ACP reductase FabG</fullName>
    </submittedName>
</protein>
<dbReference type="PRINTS" id="PR00080">
    <property type="entry name" value="SDRFAMILY"/>
</dbReference>
<dbReference type="Pfam" id="PF13561">
    <property type="entry name" value="adh_short_C2"/>
    <property type="match status" value="1"/>
</dbReference>
<comment type="caution">
    <text evidence="4">The sequence shown here is derived from an EMBL/GenBank/DDBJ whole genome shotgun (WGS) entry which is preliminary data.</text>
</comment>
<dbReference type="Proteomes" id="UP001500466">
    <property type="component" value="Unassembled WGS sequence"/>
</dbReference>
<evidence type="ECO:0000256" key="1">
    <source>
        <dbReference type="ARBA" id="ARBA00006484"/>
    </source>
</evidence>
<feature type="domain" description="Ketoreductase" evidence="3">
    <location>
        <begin position="35"/>
        <end position="242"/>
    </location>
</feature>
<dbReference type="SMART" id="SM00822">
    <property type="entry name" value="PKS_KR"/>
    <property type="match status" value="1"/>
</dbReference>
<dbReference type="PANTHER" id="PTHR43639:SF1">
    <property type="entry name" value="SHORT-CHAIN DEHYDROGENASE_REDUCTASE FAMILY PROTEIN"/>
    <property type="match status" value="1"/>
</dbReference>
<dbReference type="EMBL" id="BAABHS010000012">
    <property type="protein sequence ID" value="GAA4968259.1"/>
    <property type="molecule type" value="Genomic_DNA"/>
</dbReference>
<dbReference type="PRINTS" id="PR00081">
    <property type="entry name" value="GDHRDH"/>
</dbReference>
<reference evidence="5" key="1">
    <citation type="journal article" date="2019" name="Int. J. Syst. Evol. Microbiol.">
        <title>The Global Catalogue of Microorganisms (GCM) 10K type strain sequencing project: providing services to taxonomists for standard genome sequencing and annotation.</title>
        <authorList>
            <consortium name="The Broad Institute Genomics Platform"/>
            <consortium name="The Broad Institute Genome Sequencing Center for Infectious Disease"/>
            <person name="Wu L."/>
            <person name="Ma J."/>
        </authorList>
    </citation>
    <scope>NUCLEOTIDE SEQUENCE [LARGE SCALE GENOMIC DNA]</scope>
    <source>
        <strain evidence="5">JCM 17986</strain>
    </source>
</reference>
<name>A0ABP9HD77_9ACTN</name>
<organism evidence="4 5">
    <name type="scientific">Yinghuangia aomiensis</name>
    <dbReference type="NCBI Taxonomy" id="676205"/>
    <lineage>
        <taxon>Bacteria</taxon>
        <taxon>Bacillati</taxon>
        <taxon>Actinomycetota</taxon>
        <taxon>Actinomycetes</taxon>
        <taxon>Kitasatosporales</taxon>
        <taxon>Streptomycetaceae</taxon>
        <taxon>Yinghuangia</taxon>
    </lineage>
</organism>
<evidence type="ECO:0000313" key="4">
    <source>
        <dbReference type="EMBL" id="GAA4968259.1"/>
    </source>
</evidence>
<dbReference type="SUPFAM" id="SSF51735">
    <property type="entry name" value="NAD(P)-binding Rossmann-fold domains"/>
    <property type="match status" value="1"/>
</dbReference>
<evidence type="ECO:0000313" key="5">
    <source>
        <dbReference type="Proteomes" id="UP001500466"/>
    </source>
</evidence>
<dbReference type="InterPro" id="IPR057326">
    <property type="entry name" value="KR_dom"/>
</dbReference>
<comment type="similarity">
    <text evidence="1">Belongs to the short-chain dehydrogenases/reductases (SDR) family.</text>
</comment>
<accession>A0ABP9HD77</accession>
<gene>
    <name evidence="4" type="ORF">GCM10023205_36690</name>
</gene>
<keyword evidence="2" id="KW-0560">Oxidoreductase</keyword>
<dbReference type="PANTHER" id="PTHR43639">
    <property type="entry name" value="OXIDOREDUCTASE, SHORT-CHAIN DEHYDROGENASE/REDUCTASE FAMILY (AFU_ORTHOLOGUE AFUA_5G02870)"/>
    <property type="match status" value="1"/>
</dbReference>
<sequence length="276" mass="27814">MPIDTEFGPAAYGHVRDRAAPANERAPLMSELDGKAAFVTGGSRGIGAAIVRRLAADGADVAFTYVSDAGAEQAEKVLADVAAAGRRGIAIRSDAADAASAVDAVARAAEALGRLDIVVHNAGVFPSGPVEDVTLAELDRTLAIHARAAFLTAQASLAHLPDGGRIVAIGSSLAERVAFPGVTLYSMSKAALSGLVRGLARDLGARGITANVVHPGSTDTDMNPANADHAQAQRDLTAMGTFMNADDIAATVAHLAGPGGRYITGTAITVDAGATA</sequence>